<protein>
    <submittedName>
        <fullName evidence="2">Alpha/beta fold hydrolase</fullName>
    </submittedName>
</protein>
<dbReference type="Pfam" id="PF12697">
    <property type="entry name" value="Abhydrolase_6"/>
    <property type="match status" value="1"/>
</dbReference>
<dbReference type="Gene3D" id="3.40.50.1820">
    <property type="entry name" value="alpha/beta hydrolase"/>
    <property type="match status" value="1"/>
</dbReference>
<keyword evidence="3" id="KW-1185">Reference proteome</keyword>
<dbReference type="InterPro" id="IPR029058">
    <property type="entry name" value="AB_hydrolase_fold"/>
</dbReference>
<gene>
    <name evidence="2" type="ORF">ACFPM7_07220</name>
</gene>
<dbReference type="PRINTS" id="PR00111">
    <property type="entry name" value="ABHYDROLASE"/>
</dbReference>
<accession>A0ABW0EIV0</accession>
<sequence length="257" mass="27813">MTVFTAEHKPGNEGRPLVAFMSALFAGGWIWDHPFAALTEKGWPVLRTTEPICALDSKVAGSIERLGDALVAACDEVGAEKLVVCANSLGGLVAIDLAGRIPDRVAAIVVSGAPGLTPDPDVGLNIDRRADVRPSGPEFQARMLAALFHGEPLFTQEQIDSVGEVLRQGPAMVAMARSIRATRTYKVDPAMAKVECPSLYVWGRHDKMTPIDPWLEAVPRHPGTEFITVEDCGHIPMIEAAEEYNGHLLRFLDQVAR</sequence>
<dbReference type="InterPro" id="IPR000073">
    <property type="entry name" value="AB_hydrolase_1"/>
</dbReference>
<dbReference type="RefSeq" id="WP_378245197.1">
    <property type="nucleotide sequence ID" value="NZ_JBHSKF010000003.1"/>
</dbReference>
<evidence type="ECO:0000313" key="2">
    <source>
        <dbReference type="EMBL" id="MFC5286837.1"/>
    </source>
</evidence>
<proteinExistence type="predicted"/>
<reference evidence="3" key="1">
    <citation type="journal article" date="2019" name="Int. J. Syst. Evol. Microbiol.">
        <title>The Global Catalogue of Microorganisms (GCM) 10K type strain sequencing project: providing services to taxonomists for standard genome sequencing and annotation.</title>
        <authorList>
            <consortium name="The Broad Institute Genomics Platform"/>
            <consortium name="The Broad Institute Genome Sequencing Center for Infectious Disease"/>
            <person name="Wu L."/>
            <person name="Ma J."/>
        </authorList>
    </citation>
    <scope>NUCLEOTIDE SEQUENCE [LARGE SCALE GENOMIC DNA]</scope>
    <source>
        <strain evidence="3">CCUG 59778</strain>
    </source>
</reference>
<dbReference type="PANTHER" id="PTHR46438">
    <property type="entry name" value="ALPHA/BETA-HYDROLASES SUPERFAMILY PROTEIN"/>
    <property type="match status" value="1"/>
</dbReference>
<keyword evidence="2" id="KW-0378">Hydrolase</keyword>
<dbReference type="EMBL" id="JBHSKF010000003">
    <property type="protein sequence ID" value="MFC5286837.1"/>
    <property type="molecule type" value="Genomic_DNA"/>
</dbReference>
<name>A0ABW0EIV0_9PSEU</name>
<dbReference type="Proteomes" id="UP001596157">
    <property type="component" value="Unassembled WGS sequence"/>
</dbReference>
<organism evidence="2 3">
    <name type="scientific">Actinokineospora guangxiensis</name>
    <dbReference type="NCBI Taxonomy" id="1490288"/>
    <lineage>
        <taxon>Bacteria</taxon>
        <taxon>Bacillati</taxon>
        <taxon>Actinomycetota</taxon>
        <taxon>Actinomycetes</taxon>
        <taxon>Pseudonocardiales</taxon>
        <taxon>Pseudonocardiaceae</taxon>
        <taxon>Actinokineospora</taxon>
    </lineage>
</organism>
<comment type="caution">
    <text evidence="2">The sequence shown here is derived from an EMBL/GenBank/DDBJ whole genome shotgun (WGS) entry which is preliminary data.</text>
</comment>
<feature type="domain" description="AB hydrolase-1" evidence="1">
    <location>
        <begin position="26"/>
        <end position="244"/>
    </location>
</feature>
<evidence type="ECO:0000259" key="1">
    <source>
        <dbReference type="Pfam" id="PF12697"/>
    </source>
</evidence>
<evidence type="ECO:0000313" key="3">
    <source>
        <dbReference type="Proteomes" id="UP001596157"/>
    </source>
</evidence>
<dbReference type="SUPFAM" id="SSF53474">
    <property type="entry name" value="alpha/beta-Hydrolases"/>
    <property type="match status" value="1"/>
</dbReference>
<dbReference type="GO" id="GO:0016787">
    <property type="term" value="F:hydrolase activity"/>
    <property type="evidence" value="ECO:0007669"/>
    <property type="project" value="UniProtKB-KW"/>
</dbReference>